<evidence type="ECO:0000256" key="10">
    <source>
        <dbReference type="ARBA" id="ARBA00023027"/>
    </source>
</evidence>
<keyword evidence="8 13" id="KW-0630">Potassium</keyword>
<dbReference type="InterPro" id="IPR013785">
    <property type="entry name" value="Aldolase_TIM"/>
</dbReference>
<keyword evidence="11 16" id="KW-0129">CBS domain</keyword>
<feature type="domain" description="CBS" evidence="19">
    <location>
        <begin position="152"/>
        <end position="213"/>
    </location>
</feature>
<evidence type="ECO:0000259" key="19">
    <source>
        <dbReference type="PROSITE" id="PS51371"/>
    </source>
</evidence>
<comment type="function">
    <text evidence="13">Catalyzes the conversion of inosine 5'-phosphate (IMP) to xanthosine 5'-phosphate (XMP), the first committed and rate-limiting step in the de novo synthesis of guanine nucleotides, and therefore plays an important role in the regulation of cell growth.</text>
</comment>
<dbReference type="UniPathway" id="UPA00601">
    <property type="reaction ID" value="UER00295"/>
</dbReference>
<name>A0A2H0TZG5_9BACT</name>
<feature type="active site" description="Thioimidate intermediate" evidence="13">
    <location>
        <position position="304"/>
    </location>
</feature>
<evidence type="ECO:0000313" key="21">
    <source>
        <dbReference type="Proteomes" id="UP000230852"/>
    </source>
</evidence>
<dbReference type="FunFam" id="3.20.20.70:FF:000003">
    <property type="entry name" value="GMP reductase"/>
    <property type="match status" value="1"/>
</dbReference>
<evidence type="ECO:0000256" key="14">
    <source>
        <dbReference type="PIRSR" id="PIRSR000130-3"/>
    </source>
</evidence>
<organism evidence="20 21">
    <name type="scientific">Candidatus Magasanikbacteria bacterium CG10_big_fil_rev_8_21_14_0_10_36_16</name>
    <dbReference type="NCBI Taxonomy" id="1974645"/>
    <lineage>
        <taxon>Bacteria</taxon>
        <taxon>Candidatus Magasanikiibacteriota</taxon>
    </lineage>
</organism>
<reference evidence="21" key="1">
    <citation type="submission" date="2017-09" db="EMBL/GenBank/DDBJ databases">
        <title>Depth-based differentiation of microbial function through sediment-hosted aquifers and enrichment of novel symbionts in the deep terrestrial subsurface.</title>
        <authorList>
            <person name="Probst A.J."/>
            <person name="Ladd B."/>
            <person name="Jarett J.K."/>
            <person name="Geller-Mcgrath D.E."/>
            <person name="Sieber C.M.K."/>
            <person name="Emerson J.B."/>
            <person name="Anantharaman K."/>
            <person name="Thomas B.C."/>
            <person name="Malmstrom R."/>
            <person name="Stieglmeier M."/>
            <person name="Klingl A."/>
            <person name="Woyke T."/>
            <person name="Ryan C.M."/>
            <person name="Banfield J.F."/>
        </authorList>
    </citation>
    <scope>NUCLEOTIDE SEQUENCE [LARGE SCALE GENOMIC DNA]</scope>
</reference>
<evidence type="ECO:0000256" key="8">
    <source>
        <dbReference type="ARBA" id="ARBA00022958"/>
    </source>
</evidence>
<dbReference type="PROSITE" id="PS51371">
    <property type="entry name" value="CBS"/>
    <property type="match status" value="2"/>
</dbReference>
<dbReference type="GO" id="GO:0003938">
    <property type="term" value="F:IMP dehydrogenase activity"/>
    <property type="evidence" value="ECO:0007669"/>
    <property type="project" value="UniProtKB-UniRule"/>
</dbReference>
<comment type="subunit">
    <text evidence="3 13">Homotetramer.</text>
</comment>
<protein>
    <recommendedName>
        <fullName evidence="13 18">Inosine-5'-monophosphate dehydrogenase</fullName>
        <shortName evidence="13">IMP dehydrogenase</shortName>
        <shortName evidence="13">IMPD</shortName>
        <shortName evidence="13">IMPDH</shortName>
        <ecNumber evidence="13 18">1.1.1.205</ecNumber>
    </recommendedName>
</protein>
<feature type="domain" description="CBS" evidence="19">
    <location>
        <begin position="92"/>
        <end position="150"/>
    </location>
</feature>
<feature type="binding site" evidence="14">
    <location>
        <begin position="247"/>
        <end position="249"/>
    </location>
    <ligand>
        <name>NAD(+)</name>
        <dbReference type="ChEBI" id="CHEBI:57540"/>
    </ligand>
</feature>
<dbReference type="Proteomes" id="UP000230852">
    <property type="component" value="Unassembled WGS sequence"/>
</dbReference>
<feature type="binding site" evidence="13 14">
    <location>
        <begin position="297"/>
        <end position="299"/>
    </location>
    <ligand>
        <name>NAD(+)</name>
        <dbReference type="ChEBI" id="CHEBI:57540"/>
    </ligand>
</feature>
<dbReference type="CDD" id="cd04601">
    <property type="entry name" value="CBS_pair_IMPDH"/>
    <property type="match status" value="1"/>
</dbReference>
<feature type="binding site" evidence="13">
    <location>
        <begin position="337"/>
        <end position="339"/>
    </location>
    <ligand>
        <name>IMP</name>
        <dbReference type="ChEBI" id="CHEBI:58053"/>
    </ligand>
</feature>
<feature type="binding site" evidence="13">
    <location>
        <position position="467"/>
    </location>
    <ligand>
        <name>K(+)</name>
        <dbReference type="ChEBI" id="CHEBI:29103"/>
        <note>ligand shared between two tetrameric partners</note>
    </ligand>
</feature>
<dbReference type="SUPFAM" id="SSF51412">
    <property type="entry name" value="Inosine monophosphate dehydrogenase (IMPDH)"/>
    <property type="match status" value="1"/>
</dbReference>
<dbReference type="GO" id="GO:0006177">
    <property type="term" value="P:GMP biosynthetic process"/>
    <property type="evidence" value="ECO:0007669"/>
    <property type="project" value="UniProtKB-UniRule"/>
</dbReference>
<keyword evidence="4 13" id="KW-0479">Metal-binding</keyword>
<dbReference type="InterPro" id="IPR001093">
    <property type="entry name" value="IMP_DH_GMPRt"/>
</dbReference>
<dbReference type="PIRSF" id="PIRSF000130">
    <property type="entry name" value="IMPDH"/>
    <property type="match status" value="1"/>
</dbReference>
<dbReference type="GO" id="GO:0006183">
    <property type="term" value="P:GTP biosynthetic process"/>
    <property type="evidence" value="ECO:0007669"/>
    <property type="project" value="TreeGrafter"/>
</dbReference>
<comment type="caution">
    <text evidence="20">The sequence shown here is derived from an EMBL/GenBank/DDBJ whole genome shotgun (WGS) entry which is preliminary data.</text>
</comment>
<feature type="binding site" evidence="13">
    <location>
        <position position="468"/>
    </location>
    <ligand>
        <name>K(+)</name>
        <dbReference type="ChEBI" id="CHEBI:29103"/>
        <note>ligand shared between two tetrameric partners</note>
    </ligand>
</feature>
<evidence type="ECO:0000256" key="11">
    <source>
        <dbReference type="ARBA" id="ARBA00023122"/>
    </source>
</evidence>
<evidence type="ECO:0000256" key="15">
    <source>
        <dbReference type="PIRSR" id="PIRSR000130-4"/>
    </source>
</evidence>
<comment type="catalytic activity">
    <reaction evidence="12 13 18">
        <text>IMP + NAD(+) + H2O = XMP + NADH + H(+)</text>
        <dbReference type="Rhea" id="RHEA:11708"/>
        <dbReference type="ChEBI" id="CHEBI:15377"/>
        <dbReference type="ChEBI" id="CHEBI:15378"/>
        <dbReference type="ChEBI" id="CHEBI:57464"/>
        <dbReference type="ChEBI" id="CHEBI:57540"/>
        <dbReference type="ChEBI" id="CHEBI:57945"/>
        <dbReference type="ChEBI" id="CHEBI:58053"/>
        <dbReference type="EC" id="1.1.1.205"/>
    </reaction>
</comment>
<dbReference type="InterPro" id="IPR000644">
    <property type="entry name" value="CBS_dom"/>
</dbReference>
<feature type="binding site" evidence="13">
    <location>
        <position position="302"/>
    </location>
    <ligand>
        <name>IMP</name>
        <dbReference type="ChEBI" id="CHEBI:58053"/>
    </ligand>
</feature>
<comment type="similarity">
    <text evidence="2 13 17">Belongs to the IMPDH/GMPR family.</text>
</comment>
<evidence type="ECO:0000256" key="18">
    <source>
        <dbReference type="RuleBase" id="RU003928"/>
    </source>
</evidence>
<sequence length="477" mass="51250">MHIPLALTYDDVLIVPRRSSFSSRDEATTKTRLSKHVNLNVPIVSANMDSVTGSEMAIAMARLGGIGILHRFNSIEENVEEVKRVKRAQNLIVSDPYTVDPTSTVAQAKEFAAETGVSGLLVANGDNKLRGVLSRRDFLFATNMNQRVEEIMTPREKLIVGNAYTTFEEAKKIFAEFKVEKLPLVDEENHIVGLITSDDIRHIINYPLSNRDKDGRLIVGACVGVHGDYLERAQELVKAGVDVLVIDIAHGHSDLMFNAIAKLREVVPDVDLIAGNIATARAAQELCEAGVDAVKVGVGPGSICITRIVTGCGMPQLTAVMEAVNVAKKYGVPVIADGGIKKSGDMVKALGAGADSVMLGSMLAGTEESPGVVMNKGDKKYKISRGSASFTQANDRRKISQEKKKSMSDVVPEGVESIVPFKGDVGSIIHQMVGGLKSGMSYTNSHTIAELQQNVEFVRISNAGLQESGVHDVTAIT</sequence>
<evidence type="ECO:0000256" key="16">
    <source>
        <dbReference type="PROSITE-ProRule" id="PRU00703"/>
    </source>
</evidence>
<comment type="cofactor">
    <cofactor evidence="1 13">
        <name>K(+)</name>
        <dbReference type="ChEBI" id="CHEBI:29103"/>
    </cofactor>
</comment>
<evidence type="ECO:0000313" key="20">
    <source>
        <dbReference type="EMBL" id="PIR78618.1"/>
    </source>
</evidence>
<dbReference type="SMART" id="SM01240">
    <property type="entry name" value="IMPDH"/>
    <property type="match status" value="1"/>
</dbReference>
<evidence type="ECO:0000256" key="3">
    <source>
        <dbReference type="ARBA" id="ARBA00011881"/>
    </source>
</evidence>
<dbReference type="InterPro" id="IPR005990">
    <property type="entry name" value="IMP_DH"/>
</dbReference>
<dbReference type="SMART" id="SM00116">
    <property type="entry name" value="CBS"/>
    <property type="match status" value="2"/>
</dbReference>
<dbReference type="HAMAP" id="MF_01964">
    <property type="entry name" value="IMPDH"/>
    <property type="match status" value="1"/>
</dbReference>
<dbReference type="CDD" id="cd00381">
    <property type="entry name" value="IMPDH"/>
    <property type="match status" value="1"/>
</dbReference>
<dbReference type="NCBIfam" id="TIGR01302">
    <property type="entry name" value="IMP_dehydrog"/>
    <property type="match status" value="1"/>
</dbReference>
<feature type="binding site" evidence="13">
    <location>
        <position position="469"/>
    </location>
    <ligand>
        <name>K(+)</name>
        <dbReference type="ChEBI" id="CHEBI:29103"/>
        <note>ligand shared between two tetrameric partners</note>
    </ligand>
</feature>
<dbReference type="EMBL" id="PFBU01000011">
    <property type="protein sequence ID" value="PIR78618.1"/>
    <property type="molecule type" value="Genomic_DNA"/>
</dbReference>
<gene>
    <name evidence="13 20" type="primary">guaB</name>
    <name evidence="20" type="ORF">COU28_00675</name>
</gene>
<evidence type="ECO:0000256" key="7">
    <source>
        <dbReference type="ARBA" id="ARBA00022755"/>
    </source>
</evidence>
<comment type="pathway">
    <text evidence="13 18">Purine metabolism; XMP biosynthesis via de novo pathway; XMP from IMP: step 1/1.</text>
</comment>
<dbReference type="GO" id="GO:0000166">
    <property type="term" value="F:nucleotide binding"/>
    <property type="evidence" value="ECO:0007669"/>
    <property type="project" value="UniProtKB-UniRule"/>
</dbReference>
<keyword evidence="9 13" id="KW-0560">Oxidoreductase</keyword>
<comment type="caution">
    <text evidence="13">Lacks conserved residue(s) required for the propagation of feature annotation.</text>
</comment>
<accession>A0A2H0TZG5</accession>
<dbReference type="PANTHER" id="PTHR11911:SF111">
    <property type="entry name" value="INOSINE-5'-MONOPHOSPHATE DEHYDROGENASE"/>
    <property type="match status" value="1"/>
</dbReference>
<keyword evidence="10 13" id="KW-0520">NAD</keyword>
<evidence type="ECO:0000256" key="9">
    <source>
        <dbReference type="ARBA" id="ARBA00023002"/>
    </source>
</evidence>
<feature type="active site" description="Proton acceptor" evidence="13">
    <location>
        <position position="397"/>
    </location>
</feature>
<feature type="binding site" description="in other chain" evidence="13 15">
    <location>
        <position position="304"/>
    </location>
    <ligand>
        <name>K(+)</name>
        <dbReference type="ChEBI" id="CHEBI:29103"/>
        <note>ligand shared between two tetrameric partners</note>
    </ligand>
</feature>
<evidence type="ECO:0000256" key="4">
    <source>
        <dbReference type="ARBA" id="ARBA00022723"/>
    </source>
</evidence>
<feature type="binding site" evidence="13">
    <location>
        <position position="247"/>
    </location>
    <ligand>
        <name>NAD(+)</name>
        <dbReference type="ChEBI" id="CHEBI:57540"/>
    </ligand>
</feature>
<keyword evidence="6 13" id="KW-0332">GMP biosynthesis</keyword>
<dbReference type="GO" id="GO:0046872">
    <property type="term" value="F:metal ion binding"/>
    <property type="evidence" value="ECO:0007669"/>
    <property type="project" value="UniProtKB-UniRule"/>
</dbReference>
<dbReference type="Pfam" id="PF00571">
    <property type="entry name" value="CBS"/>
    <property type="match status" value="2"/>
</dbReference>
<proteinExistence type="inferred from homology"/>
<dbReference type="Gene3D" id="3.20.20.70">
    <property type="entry name" value="Aldolase class I"/>
    <property type="match status" value="1"/>
</dbReference>
<feature type="binding site" evidence="13">
    <location>
        <begin position="360"/>
        <end position="361"/>
    </location>
    <ligand>
        <name>IMP</name>
        <dbReference type="ChEBI" id="CHEBI:58053"/>
    </ligand>
</feature>
<dbReference type="PROSITE" id="PS00487">
    <property type="entry name" value="IMP_DH_GMP_RED"/>
    <property type="match status" value="1"/>
</dbReference>
<evidence type="ECO:0000256" key="2">
    <source>
        <dbReference type="ARBA" id="ARBA00005502"/>
    </source>
</evidence>
<dbReference type="InterPro" id="IPR046342">
    <property type="entry name" value="CBS_dom_sf"/>
</dbReference>
<evidence type="ECO:0000256" key="1">
    <source>
        <dbReference type="ARBA" id="ARBA00001958"/>
    </source>
</evidence>
<dbReference type="AlphaFoldDB" id="A0A2H0TZG5"/>
<evidence type="ECO:0000256" key="5">
    <source>
        <dbReference type="ARBA" id="ARBA00022737"/>
    </source>
</evidence>
<dbReference type="InterPro" id="IPR015875">
    <property type="entry name" value="IMP_DH/GMP_Rdtase_CS"/>
</dbReference>
<keyword evidence="7 13" id="KW-0658">Purine biosynthesis</keyword>
<evidence type="ECO:0000256" key="13">
    <source>
        <dbReference type="HAMAP-Rule" id="MF_01964"/>
    </source>
</evidence>
<evidence type="ECO:0000256" key="6">
    <source>
        <dbReference type="ARBA" id="ARBA00022749"/>
    </source>
</evidence>
<dbReference type="PANTHER" id="PTHR11911">
    <property type="entry name" value="INOSINE-5-MONOPHOSPHATE DEHYDROGENASE RELATED"/>
    <property type="match status" value="1"/>
</dbReference>
<keyword evidence="5" id="KW-0677">Repeat</keyword>
<feature type="binding site" evidence="13">
    <location>
        <position position="413"/>
    </location>
    <ligand>
        <name>IMP</name>
        <dbReference type="ChEBI" id="CHEBI:58053"/>
    </ligand>
</feature>
<dbReference type="Pfam" id="PF00478">
    <property type="entry name" value="IMPDH"/>
    <property type="match status" value="1"/>
</dbReference>
<dbReference type="EC" id="1.1.1.205" evidence="13 18"/>
<evidence type="ECO:0000256" key="17">
    <source>
        <dbReference type="RuleBase" id="RU003927"/>
    </source>
</evidence>
<evidence type="ECO:0000256" key="12">
    <source>
        <dbReference type="ARBA" id="ARBA00048028"/>
    </source>
</evidence>
<dbReference type="SUPFAM" id="SSF54631">
    <property type="entry name" value="CBS-domain pair"/>
    <property type="match status" value="1"/>
</dbReference>
<comment type="activity regulation">
    <text evidence="13">Mycophenolic acid (MPA) is a non-competitive inhibitor that prevents formation of the closed enzyme conformation by binding to the same site as the amobile flap. In contrast, mizoribine monophosphate (MZP) is a competitive inhibitor that induces the closed conformation. MPA is a potent inhibitor of mammalian IMPDHs but a poor inhibitor of the bacterial enzymes. MZP is a more potent inhibitor of bacterial IMPDH.</text>
</comment>
<feature type="binding site" description="in other chain" evidence="13 15">
    <location>
        <position position="299"/>
    </location>
    <ligand>
        <name>K(+)</name>
        <dbReference type="ChEBI" id="CHEBI:29103"/>
        <note>ligand shared between two tetrameric partners</note>
    </ligand>
</feature>
<feature type="binding site" description="in other chain" evidence="13 15">
    <location>
        <position position="301"/>
    </location>
    <ligand>
        <name>K(+)</name>
        <dbReference type="ChEBI" id="CHEBI:29103"/>
        <note>ligand shared between two tetrameric partners</note>
    </ligand>
</feature>